<keyword evidence="10" id="KW-0732">Signal</keyword>
<gene>
    <name evidence="13" type="ORF">K4G66_10970</name>
</gene>
<dbReference type="InterPro" id="IPR015798">
    <property type="entry name" value="Cu_amine_oxidase_C"/>
</dbReference>
<dbReference type="InterPro" id="IPR000269">
    <property type="entry name" value="Cu_amine_oxidase"/>
</dbReference>
<feature type="domain" description="Copper amine oxidase catalytic" evidence="11">
    <location>
        <begin position="251"/>
        <end position="660"/>
    </location>
</feature>
<evidence type="ECO:0000256" key="3">
    <source>
        <dbReference type="ARBA" id="ARBA00022772"/>
    </source>
</evidence>
<evidence type="ECO:0000256" key="7">
    <source>
        <dbReference type="PIRSR" id="PIRSR600269-51"/>
    </source>
</evidence>
<organism evidence="13">
    <name type="scientific">Roseihalotalea indica</name>
    <dbReference type="NCBI Taxonomy" id="2867963"/>
    <lineage>
        <taxon>Bacteria</taxon>
        <taxon>Pseudomonadati</taxon>
        <taxon>Bacteroidota</taxon>
        <taxon>Cytophagia</taxon>
        <taxon>Cytophagales</taxon>
        <taxon>Catalimonadaceae</taxon>
        <taxon>Roseihalotalea</taxon>
    </lineage>
</organism>
<dbReference type="PANTHER" id="PTHR10638:SF41">
    <property type="entry name" value="AMINE OXIDASE"/>
    <property type="match status" value="1"/>
</dbReference>
<comment type="similarity">
    <text evidence="1 8">Belongs to the copper/topaquinone oxidase family.</text>
</comment>
<reference evidence="13" key="2">
    <citation type="journal article" date="2024" name="Antonie Van Leeuwenhoek">
        <title>Roseihalotalea indica gen. nov., sp. nov., a halophilic Bacteroidetes from mesopelagic Southwest Indian Ocean with higher carbohydrate metabolic potential.</title>
        <authorList>
            <person name="Chen B."/>
            <person name="Zhang M."/>
            <person name="Lin D."/>
            <person name="Ye J."/>
            <person name="Tang K."/>
        </authorList>
    </citation>
    <scope>NUCLEOTIDE SEQUENCE</scope>
    <source>
        <strain evidence="13">TK19036</strain>
    </source>
</reference>
<dbReference type="Pfam" id="PF02727">
    <property type="entry name" value="Cu_amine_oxidN2"/>
    <property type="match status" value="1"/>
</dbReference>
<evidence type="ECO:0000256" key="1">
    <source>
        <dbReference type="ARBA" id="ARBA00007983"/>
    </source>
</evidence>
<dbReference type="GO" id="GO:0048038">
    <property type="term" value="F:quinone binding"/>
    <property type="evidence" value="ECO:0007669"/>
    <property type="project" value="InterPro"/>
</dbReference>
<dbReference type="GO" id="GO:0008131">
    <property type="term" value="F:primary methylamine oxidase activity"/>
    <property type="evidence" value="ECO:0007669"/>
    <property type="project" value="InterPro"/>
</dbReference>
<feature type="active site" description="Schiff-base intermediate with substrate; via topaquinone" evidence="6">
    <location>
        <position position="407"/>
    </location>
</feature>
<dbReference type="InterPro" id="IPR015800">
    <property type="entry name" value="Cu_amine_oxidase_N2"/>
</dbReference>
<evidence type="ECO:0000259" key="11">
    <source>
        <dbReference type="Pfam" id="PF01179"/>
    </source>
</evidence>
<evidence type="ECO:0000256" key="2">
    <source>
        <dbReference type="ARBA" id="ARBA00022723"/>
    </source>
</evidence>
<reference evidence="13" key="1">
    <citation type="journal article" date="2023" name="Comput. Struct. Biotechnol. J.">
        <title>Discovery of a novel marine Bacteroidetes with a rich repertoire of carbohydrate-active enzymes.</title>
        <authorList>
            <person name="Chen B."/>
            <person name="Liu G."/>
            <person name="Chen Q."/>
            <person name="Wang H."/>
            <person name="Liu L."/>
            <person name="Tang K."/>
        </authorList>
    </citation>
    <scope>NUCLEOTIDE SEQUENCE</scope>
    <source>
        <strain evidence="13">TK19036</strain>
    </source>
</reference>
<evidence type="ECO:0000256" key="4">
    <source>
        <dbReference type="ARBA" id="ARBA00023002"/>
    </source>
</evidence>
<evidence type="ECO:0000256" key="10">
    <source>
        <dbReference type="SAM" id="SignalP"/>
    </source>
</evidence>
<keyword evidence="2 8" id="KW-0479">Metal-binding</keyword>
<dbReference type="Gene3D" id="2.70.98.20">
    <property type="entry name" value="Copper amine oxidase, catalytic domain"/>
    <property type="match status" value="1"/>
</dbReference>
<feature type="chain" id="PRO_5041458841" description="Amine oxidase" evidence="10">
    <location>
        <begin position="29"/>
        <end position="695"/>
    </location>
</feature>
<dbReference type="InterPro" id="IPR036460">
    <property type="entry name" value="Cu_amine_oxidase_C_sf"/>
</dbReference>
<evidence type="ECO:0000259" key="12">
    <source>
        <dbReference type="Pfam" id="PF02727"/>
    </source>
</evidence>
<dbReference type="SUPFAM" id="SSF49998">
    <property type="entry name" value="Amine oxidase catalytic domain"/>
    <property type="match status" value="1"/>
</dbReference>
<feature type="signal peptide" evidence="10">
    <location>
        <begin position="1"/>
        <end position="28"/>
    </location>
</feature>
<dbReference type="GO" id="GO:0009308">
    <property type="term" value="P:amine metabolic process"/>
    <property type="evidence" value="ECO:0007669"/>
    <property type="project" value="UniProtKB-UniRule"/>
</dbReference>
<evidence type="ECO:0000256" key="6">
    <source>
        <dbReference type="PIRSR" id="PIRSR600269-50"/>
    </source>
</evidence>
<feature type="modified residue" description="2',4',5'-topaquinone" evidence="7">
    <location>
        <position position="407"/>
    </location>
</feature>
<dbReference type="Pfam" id="PF01179">
    <property type="entry name" value="Cu_amine_oxid"/>
    <property type="match status" value="1"/>
</dbReference>
<dbReference type="PROSITE" id="PS01164">
    <property type="entry name" value="COPPER_AMINE_OXID_1"/>
    <property type="match status" value="1"/>
</dbReference>
<keyword evidence="5 8" id="KW-0186">Copper</keyword>
<feature type="compositionally biased region" description="Basic and acidic residues" evidence="9">
    <location>
        <begin position="681"/>
        <end position="695"/>
    </location>
</feature>
<dbReference type="InterPro" id="IPR016182">
    <property type="entry name" value="Cu_amine_oxidase_N-reg"/>
</dbReference>
<evidence type="ECO:0000256" key="8">
    <source>
        <dbReference type="RuleBase" id="RU000672"/>
    </source>
</evidence>
<feature type="region of interest" description="Disordered" evidence="9">
    <location>
        <begin position="666"/>
        <end position="695"/>
    </location>
</feature>
<comment type="cofactor">
    <cofactor evidence="8">
        <name>Cu cation</name>
        <dbReference type="ChEBI" id="CHEBI:23378"/>
    </cofactor>
    <text evidence="8">Contains 1 topaquinone per subunit.</text>
</comment>
<dbReference type="Gene3D" id="3.10.450.40">
    <property type="match status" value="2"/>
</dbReference>
<proteinExistence type="inferred from homology"/>
<dbReference type="EC" id="1.4.3.-" evidence="8"/>
<dbReference type="PANTHER" id="PTHR10638">
    <property type="entry name" value="COPPER AMINE OXIDASE"/>
    <property type="match status" value="1"/>
</dbReference>
<feature type="domain" description="Copper amine oxidase N2-terminal" evidence="12">
    <location>
        <begin position="38"/>
        <end position="121"/>
    </location>
</feature>
<dbReference type="InterPro" id="IPR049948">
    <property type="entry name" value="Cu_Am_ox_TPQ-bd"/>
</dbReference>
<evidence type="ECO:0000256" key="5">
    <source>
        <dbReference type="ARBA" id="ARBA00023008"/>
    </source>
</evidence>
<accession>A0AA49JHK8</accession>
<feature type="active site" description="Proton acceptor" evidence="6">
    <location>
        <position position="328"/>
    </location>
</feature>
<sequence length="695" mass="78782">MKQPLIMKIMRAVVGCLCMGMMLGSAYAQQNTTMQFAHPLDPLDSNEIKLVKQVLLKENKVRNDSSSLYSIINLQEPPKEEVLAYKPGQLFRREAYAFVYDYPTNTLAKAVIDLKESKLLSFEEIKDKQPVGSFRADSISDDILSTNEEWVAALKKRGIEPDSVKASYGNFAADLGVAPMGHREKIVSPVYKNKKYRSVPIGGLYAFVDLTDKKVLKIIDQERGWSEPVDAEYFDGDSLQYDLTAPKPVLITQPEGTNYRIEGNQVISPFWKFRFGVHNREGLVIYDVQYFDHTQDKWRYIMYRGGLAEMVVNYGSPDLLNASNNYFDAGEFRLFQKEARPLTAGADAPENATYLPATLHDDYGSPILSDSAIAVFEEYGGVLWRHENHSRRATNLAIKYYITAGNYDYGFKWIFKEDGVITVDTELNGIAHIRGVVREKDVPNTEDESYNGRYFGTIVKPHVEANNHQHFFVYRLDMDVDGQTNSVAEMNSVSVPKGLENPYGNSLVSEMTMLKTEQEAQRDAKASTSRSWMVMNHDVHDEYGHMSSYMLMPSAGITPLAEKGSSLYNRAEVLYHHFWATPYEADEMYPAGDFPASNQKHEGLPKWTEADRSLENTDLVTWYVAGVTHIVRPEEWPIMNQHTVSMTLMPFGFMSRNPVLGMPPAKIPGEFTTSTDEETDGETRIDPSRKEGQER</sequence>
<keyword evidence="4 8" id="KW-0560">Oxidoreductase</keyword>
<dbReference type="SUPFAM" id="SSF54416">
    <property type="entry name" value="Amine oxidase N-terminal region"/>
    <property type="match status" value="2"/>
</dbReference>
<keyword evidence="3 6" id="KW-0801">TPQ</keyword>
<dbReference type="AlphaFoldDB" id="A0AA49JHK8"/>
<dbReference type="EMBL" id="CP120682">
    <property type="protein sequence ID" value="WKN39219.1"/>
    <property type="molecule type" value="Genomic_DNA"/>
</dbReference>
<evidence type="ECO:0000313" key="13">
    <source>
        <dbReference type="EMBL" id="WKN39219.1"/>
    </source>
</evidence>
<protein>
    <recommendedName>
        <fullName evidence="8">Amine oxidase</fullName>
        <ecNumber evidence="8">1.4.3.-</ecNumber>
    </recommendedName>
</protein>
<comment type="PTM">
    <text evidence="7 8">Topaquinone (TPQ) is generated by copper-dependent autoxidation of a specific tyrosyl residue.</text>
</comment>
<name>A0AA49JHK8_9BACT</name>
<dbReference type="GO" id="GO:0005507">
    <property type="term" value="F:copper ion binding"/>
    <property type="evidence" value="ECO:0007669"/>
    <property type="project" value="InterPro"/>
</dbReference>
<evidence type="ECO:0000256" key="9">
    <source>
        <dbReference type="SAM" id="MobiDB-lite"/>
    </source>
</evidence>